<keyword evidence="1" id="KW-0472">Membrane</keyword>
<keyword evidence="3" id="KW-1185">Reference proteome</keyword>
<name>A0ABP3FC85_9GAMM</name>
<evidence type="ECO:0000313" key="3">
    <source>
        <dbReference type="Proteomes" id="UP001501787"/>
    </source>
</evidence>
<keyword evidence="1" id="KW-1133">Transmembrane helix</keyword>
<comment type="caution">
    <text evidence="2">The sequence shown here is derived from an EMBL/GenBank/DDBJ whole genome shotgun (WGS) entry which is preliminary data.</text>
</comment>
<organism evidence="2 3">
    <name type="scientific">Psychrobacter aestuarii</name>
    <dbReference type="NCBI Taxonomy" id="556327"/>
    <lineage>
        <taxon>Bacteria</taxon>
        <taxon>Pseudomonadati</taxon>
        <taxon>Pseudomonadota</taxon>
        <taxon>Gammaproteobacteria</taxon>
        <taxon>Moraxellales</taxon>
        <taxon>Moraxellaceae</taxon>
        <taxon>Psychrobacter</taxon>
    </lineage>
</organism>
<accession>A0ABP3FC85</accession>
<protein>
    <submittedName>
        <fullName evidence="2">Uncharacterized protein</fullName>
    </submittedName>
</protein>
<sequence>MVIRRGTRYNDGDTHANKKYGHTDNLYSVYGIGYLTFFMKIYAVFVYGYDLNEFMFLGVSLYDVKPWYVKVPSI</sequence>
<gene>
    <name evidence="2" type="ORF">GCM10009129_09690</name>
</gene>
<feature type="transmembrane region" description="Helical" evidence="1">
    <location>
        <begin position="27"/>
        <end position="49"/>
    </location>
</feature>
<reference evidence="3" key="1">
    <citation type="journal article" date="2019" name="Int. J. Syst. Evol. Microbiol.">
        <title>The Global Catalogue of Microorganisms (GCM) 10K type strain sequencing project: providing services to taxonomists for standard genome sequencing and annotation.</title>
        <authorList>
            <consortium name="The Broad Institute Genomics Platform"/>
            <consortium name="The Broad Institute Genome Sequencing Center for Infectious Disease"/>
            <person name="Wu L."/>
            <person name="Ma J."/>
        </authorList>
    </citation>
    <scope>NUCLEOTIDE SEQUENCE [LARGE SCALE GENOMIC DNA]</scope>
    <source>
        <strain evidence="3">JCM 16343</strain>
    </source>
</reference>
<keyword evidence="1" id="KW-0812">Transmembrane</keyword>
<evidence type="ECO:0000256" key="1">
    <source>
        <dbReference type="SAM" id="Phobius"/>
    </source>
</evidence>
<proteinExistence type="predicted"/>
<dbReference type="Proteomes" id="UP001501787">
    <property type="component" value="Unassembled WGS sequence"/>
</dbReference>
<dbReference type="EMBL" id="BAAAFR010000001">
    <property type="protein sequence ID" value="GAA0314476.1"/>
    <property type="molecule type" value="Genomic_DNA"/>
</dbReference>
<evidence type="ECO:0000313" key="2">
    <source>
        <dbReference type="EMBL" id="GAA0314476.1"/>
    </source>
</evidence>